<keyword evidence="3" id="KW-1185">Reference proteome</keyword>
<sequence length="868" mass="94274">MPTPAAVPTPLIRKPEVMAPAGGRAQIRAAIEAGADAVFFGVNPPEAQARAGGAGFHARAKVGIASEELPEVMRELHERGVLGFVTFNILVFDRELRRAEQSLIGLAEAGVDAIIVQDHGVARLAHDICPDLHIHGSTQMSITSAEGAELARRFGANRVVLGRELSLTDIERIRRQTDIELETFVHGALCVSYSGQCFSSEAWGGRSANRGQCAQACRLPYDMFVDGEYRDLGDARYLLSPGDLYTLHQVPDLVRIGVDCLKIEGRYKDAEFVALTTAAYRKAVDEAWAGLPLSVTPQEEQDLEQIYSRGLGPHFMAGTNHQAVVRGRAPRHRGVHVGTVRGVTERGVLVALERTVRPGDGLVFDPANWRKPEGREEGGFVYGLWQGGVQVEAGNVRPGQVYELRFGRGAVDPARVREGDPVWRTQDPTLNSRLKPLTDAADPVYTRPVSAQFVGRLGERPILTLSDEEGRSVTVEGDSPLSEARNRALDAGGLREQLSKLGGTGYHLGEFRAELTAPEGVGLFLPLGALNALRRSAVDALTELRGRTPKRAPVPQLERALQASVQASPVPVAAPSAPQLHVLVRTPEQLDAALAECPDSITLDYLELYGLKPSVEQVKAAGISVRVASPRILKPTEQNLQKFLLGLNADILVRSGGLLEGLQAAETPHALTGDFSLNAANVLTTRALLDLGLERVTPTHDLNAQQVTELAQLVGPETLEPIAYQHLPVFHTEHCVFCRFLSSGTDYTNCGHPCESHRVALQDERGVQHPVMADVGCRNTVFEGRPQVAGMHLDDWQAAGIRHFRLEFVHETPEQVRTVIARHREYLAGGLNSAELEEALEGVSDQGVTEGSLFVPRDFGLLDELPML</sequence>
<dbReference type="Pfam" id="PF12392">
    <property type="entry name" value="DUF3656"/>
    <property type="match status" value="1"/>
</dbReference>
<dbReference type="SUPFAM" id="SSF51366">
    <property type="entry name" value="Ribulose-phoshate binding barrel"/>
    <property type="match status" value="1"/>
</dbReference>
<dbReference type="InterPro" id="IPR011060">
    <property type="entry name" value="RibuloseP-bd_barrel"/>
</dbReference>
<name>A0ABQ3K3A4_9DEIO</name>
<accession>A0ABQ3K3A4</accession>
<dbReference type="PANTHER" id="PTHR30217:SF10">
    <property type="entry name" value="23S RRNA 5-HYDROXYCYTIDINE C2501 SYNTHASE"/>
    <property type="match status" value="1"/>
</dbReference>
<protein>
    <submittedName>
        <fullName evidence="2">Protease</fullName>
    </submittedName>
</protein>
<dbReference type="GO" id="GO:0006508">
    <property type="term" value="P:proteolysis"/>
    <property type="evidence" value="ECO:0007669"/>
    <property type="project" value="UniProtKB-KW"/>
</dbReference>
<keyword evidence="2" id="KW-0378">Hydrolase</keyword>
<dbReference type="Proteomes" id="UP000632154">
    <property type="component" value="Unassembled WGS sequence"/>
</dbReference>
<comment type="caution">
    <text evidence="2">The sequence shown here is derived from an EMBL/GenBank/DDBJ whole genome shotgun (WGS) entry which is preliminary data.</text>
</comment>
<dbReference type="EMBL" id="BNAL01000011">
    <property type="protein sequence ID" value="GHG01165.1"/>
    <property type="molecule type" value="Genomic_DNA"/>
</dbReference>
<feature type="domain" description="Peptidase U32 collagenase" evidence="1">
    <location>
        <begin position="422"/>
        <end position="545"/>
    </location>
</feature>
<dbReference type="InterPro" id="IPR001539">
    <property type="entry name" value="Peptidase_U32"/>
</dbReference>
<reference evidence="3" key="1">
    <citation type="journal article" date="2019" name="Int. J. Syst. Evol. Microbiol.">
        <title>The Global Catalogue of Microorganisms (GCM) 10K type strain sequencing project: providing services to taxonomists for standard genome sequencing and annotation.</title>
        <authorList>
            <consortium name="The Broad Institute Genomics Platform"/>
            <consortium name="The Broad Institute Genome Sequencing Center for Infectious Disease"/>
            <person name="Wu L."/>
            <person name="Ma J."/>
        </authorList>
    </citation>
    <scope>NUCLEOTIDE SEQUENCE [LARGE SCALE GENOMIC DNA]</scope>
    <source>
        <strain evidence="3">CGMCC 1.18439</strain>
    </source>
</reference>
<gene>
    <name evidence="2" type="ORF">GCM10017783_11730</name>
</gene>
<evidence type="ECO:0000313" key="2">
    <source>
        <dbReference type="EMBL" id="GHG01165.1"/>
    </source>
</evidence>
<dbReference type="Pfam" id="PF01136">
    <property type="entry name" value="Peptidase_U32"/>
    <property type="match status" value="2"/>
</dbReference>
<proteinExistence type="predicted"/>
<evidence type="ECO:0000313" key="3">
    <source>
        <dbReference type="Proteomes" id="UP000632154"/>
    </source>
</evidence>
<dbReference type="PANTHER" id="PTHR30217">
    <property type="entry name" value="PEPTIDASE U32 FAMILY"/>
    <property type="match status" value="1"/>
</dbReference>
<dbReference type="InterPro" id="IPR051454">
    <property type="entry name" value="RNA/ubiquinone_mod_enzymes"/>
</dbReference>
<organism evidence="2 3">
    <name type="scientific">Deinococcus piscis</name>
    <dbReference type="NCBI Taxonomy" id="394230"/>
    <lineage>
        <taxon>Bacteria</taxon>
        <taxon>Thermotogati</taxon>
        <taxon>Deinococcota</taxon>
        <taxon>Deinococci</taxon>
        <taxon>Deinococcales</taxon>
        <taxon>Deinococcaceae</taxon>
        <taxon>Deinococcus</taxon>
    </lineage>
</organism>
<evidence type="ECO:0000259" key="1">
    <source>
        <dbReference type="Pfam" id="PF12392"/>
    </source>
</evidence>
<dbReference type="InterPro" id="IPR020988">
    <property type="entry name" value="Pept_U32_collagenase"/>
</dbReference>
<keyword evidence="2" id="KW-0645">Protease</keyword>
<dbReference type="GO" id="GO:0008233">
    <property type="term" value="F:peptidase activity"/>
    <property type="evidence" value="ECO:0007669"/>
    <property type="project" value="UniProtKB-KW"/>
</dbReference>